<feature type="domain" description="EGF-like" evidence="13">
    <location>
        <begin position="302"/>
        <end position="338"/>
    </location>
</feature>
<dbReference type="InterPro" id="IPR013032">
    <property type="entry name" value="EGF-like_CS"/>
</dbReference>
<dbReference type="SMART" id="SM00013">
    <property type="entry name" value="LRRNT"/>
    <property type="match status" value="1"/>
</dbReference>
<evidence type="ECO:0000256" key="8">
    <source>
        <dbReference type="ARBA" id="ARBA00022902"/>
    </source>
</evidence>
<feature type="disulfide bond" evidence="11">
    <location>
        <begin position="290"/>
        <end position="299"/>
    </location>
</feature>
<dbReference type="GO" id="GO:0005509">
    <property type="term" value="F:calcium ion binding"/>
    <property type="evidence" value="ECO:0007669"/>
    <property type="project" value="InterPro"/>
</dbReference>
<evidence type="ECO:0000313" key="14">
    <source>
        <dbReference type="EMBL" id="CAL1526461.1"/>
    </source>
</evidence>
<evidence type="ECO:0000256" key="4">
    <source>
        <dbReference type="ARBA" id="ARBA00022536"/>
    </source>
</evidence>
<dbReference type="InterPro" id="IPR009030">
    <property type="entry name" value="Growth_fac_rcpt_cys_sf"/>
</dbReference>
<dbReference type="Gene3D" id="2.60.120.200">
    <property type="match status" value="1"/>
</dbReference>
<dbReference type="PROSITE" id="PS01186">
    <property type="entry name" value="EGF_2"/>
    <property type="match status" value="7"/>
</dbReference>
<comment type="caution">
    <text evidence="14">The sequence shown here is derived from an EMBL/GenBank/DDBJ whole genome shotgun (WGS) entry which is preliminary data.</text>
</comment>
<feature type="domain" description="Laminin G" evidence="12">
    <location>
        <begin position="473"/>
        <end position="647"/>
    </location>
</feature>
<accession>A0AAV2GZF0</accession>
<dbReference type="PANTHER" id="PTHR45836:SF4">
    <property type="entry name" value="PROTEIN SLIT"/>
    <property type="match status" value="1"/>
</dbReference>
<dbReference type="PROSITE" id="PS00022">
    <property type="entry name" value="EGF_1"/>
    <property type="match status" value="7"/>
</dbReference>
<dbReference type="SUPFAM" id="SSF52058">
    <property type="entry name" value="L domain-like"/>
    <property type="match status" value="1"/>
</dbReference>
<dbReference type="SUPFAM" id="SSF57184">
    <property type="entry name" value="Growth factor receptor domain"/>
    <property type="match status" value="1"/>
</dbReference>
<dbReference type="Gene3D" id="3.80.10.10">
    <property type="entry name" value="Ribonuclease Inhibitor"/>
    <property type="match status" value="1"/>
</dbReference>
<dbReference type="InterPro" id="IPR000483">
    <property type="entry name" value="Cys-rich_flank_reg_C"/>
</dbReference>
<keyword evidence="10" id="KW-0325">Glycoprotein</keyword>
<feature type="disulfide bond" evidence="11">
    <location>
        <begin position="441"/>
        <end position="458"/>
    </location>
</feature>
<keyword evidence="9 11" id="KW-1015">Disulfide bond</keyword>
<dbReference type="AlphaFoldDB" id="A0AAV2GZF0"/>
<dbReference type="InterPro" id="IPR051355">
    <property type="entry name" value="Notch/Slit_guidance"/>
</dbReference>
<feature type="disulfide bond" evidence="11">
    <location>
        <begin position="655"/>
        <end position="665"/>
    </location>
</feature>
<keyword evidence="2" id="KW-0217">Developmental protein</keyword>
<dbReference type="InterPro" id="IPR018097">
    <property type="entry name" value="EGF_Ca-bd_CS"/>
</dbReference>
<feature type="domain" description="EGF-like" evidence="13">
    <location>
        <begin position="340"/>
        <end position="378"/>
    </location>
</feature>
<evidence type="ECO:0000256" key="2">
    <source>
        <dbReference type="ARBA" id="ARBA00022473"/>
    </source>
</evidence>
<evidence type="ECO:0000313" key="15">
    <source>
        <dbReference type="Proteomes" id="UP001497497"/>
    </source>
</evidence>
<feature type="domain" description="EGF-like" evidence="13">
    <location>
        <begin position="651"/>
        <end position="688"/>
    </location>
</feature>
<feature type="domain" description="EGF-like" evidence="13">
    <location>
        <begin position="226"/>
        <end position="261"/>
    </location>
</feature>
<evidence type="ECO:0000256" key="1">
    <source>
        <dbReference type="ARBA" id="ARBA00004613"/>
    </source>
</evidence>
<dbReference type="CDD" id="cd00054">
    <property type="entry name" value="EGF_CA"/>
    <property type="match status" value="6"/>
</dbReference>
<feature type="disulfide bond" evidence="11">
    <location>
        <begin position="678"/>
        <end position="687"/>
    </location>
</feature>
<dbReference type="PROSITE" id="PS50026">
    <property type="entry name" value="EGF_3"/>
    <property type="match status" value="7"/>
</dbReference>
<dbReference type="InterPro" id="IPR013320">
    <property type="entry name" value="ConA-like_dom_sf"/>
</dbReference>
<dbReference type="Pfam" id="PF13855">
    <property type="entry name" value="LRR_8"/>
    <property type="match status" value="1"/>
</dbReference>
<dbReference type="InterPro" id="IPR001881">
    <property type="entry name" value="EGF-like_Ca-bd_dom"/>
</dbReference>
<evidence type="ECO:0000256" key="9">
    <source>
        <dbReference type="ARBA" id="ARBA00023157"/>
    </source>
</evidence>
<evidence type="ECO:0000259" key="13">
    <source>
        <dbReference type="PROSITE" id="PS50026"/>
    </source>
</evidence>
<feature type="disulfide bond" evidence="11">
    <location>
        <begin position="406"/>
        <end position="415"/>
    </location>
</feature>
<dbReference type="InterPro" id="IPR001791">
    <property type="entry name" value="Laminin_G"/>
</dbReference>
<dbReference type="InterPro" id="IPR032675">
    <property type="entry name" value="LRR_dom_sf"/>
</dbReference>
<organism evidence="14 15">
    <name type="scientific">Lymnaea stagnalis</name>
    <name type="common">Great pond snail</name>
    <name type="synonym">Helix stagnalis</name>
    <dbReference type="NCBI Taxonomy" id="6523"/>
    <lineage>
        <taxon>Eukaryota</taxon>
        <taxon>Metazoa</taxon>
        <taxon>Spiralia</taxon>
        <taxon>Lophotrochozoa</taxon>
        <taxon>Mollusca</taxon>
        <taxon>Gastropoda</taxon>
        <taxon>Heterobranchia</taxon>
        <taxon>Euthyneura</taxon>
        <taxon>Panpulmonata</taxon>
        <taxon>Hygrophila</taxon>
        <taxon>Lymnaeoidea</taxon>
        <taxon>Lymnaeidae</taxon>
        <taxon>Lymnaea</taxon>
    </lineage>
</organism>
<comment type="caution">
    <text evidence="11">Lacks conserved residue(s) required for the propagation of feature annotation.</text>
</comment>
<dbReference type="PROSITE" id="PS00010">
    <property type="entry name" value="ASX_HYDROXYL"/>
    <property type="match status" value="2"/>
</dbReference>
<dbReference type="EMBL" id="CAXITT010000005">
    <property type="protein sequence ID" value="CAL1526461.1"/>
    <property type="molecule type" value="Genomic_DNA"/>
</dbReference>
<dbReference type="PROSITE" id="PS01187">
    <property type="entry name" value="EGF_CA"/>
    <property type="match status" value="2"/>
</dbReference>
<evidence type="ECO:0000256" key="5">
    <source>
        <dbReference type="ARBA" id="ARBA00022614"/>
    </source>
</evidence>
<proteinExistence type="predicted"/>
<evidence type="ECO:0000256" key="11">
    <source>
        <dbReference type="PROSITE-ProRule" id="PRU00076"/>
    </source>
</evidence>
<dbReference type="CDD" id="cd00110">
    <property type="entry name" value="LamG"/>
    <property type="match status" value="1"/>
</dbReference>
<dbReference type="InterPro" id="IPR000372">
    <property type="entry name" value="LRRNT"/>
</dbReference>
<keyword evidence="3" id="KW-0964">Secreted</keyword>
<feature type="domain" description="EGF-like" evidence="13">
    <location>
        <begin position="263"/>
        <end position="300"/>
    </location>
</feature>
<dbReference type="InterPro" id="IPR003591">
    <property type="entry name" value="Leu-rich_rpt_typical-subtyp"/>
</dbReference>
<dbReference type="FunFam" id="2.10.25.10:FF:000095">
    <property type="entry name" value="Notch, isoform B"/>
    <property type="match status" value="2"/>
</dbReference>
<keyword evidence="6" id="KW-0732">Signal</keyword>
<feature type="domain" description="EGF-like" evidence="13">
    <location>
        <begin position="380"/>
        <end position="416"/>
    </location>
</feature>
<evidence type="ECO:0000256" key="10">
    <source>
        <dbReference type="ARBA" id="ARBA00023180"/>
    </source>
</evidence>
<dbReference type="PANTHER" id="PTHR45836">
    <property type="entry name" value="SLIT HOMOLOG"/>
    <property type="match status" value="1"/>
</dbReference>
<keyword evidence="5" id="KW-0433">Leucine-rich repeat</keyword>
<dbReference type="Pfam" id="PF00008">
    <property type="entry name" value="EGF"/>
    <property type="match status" value="5"/>
</dbReference>
<protein>
    <submittedName>
        <fullName evidence="14">Uncharacterized protein</fullName>
    </submittedName>
</protein>
<feature type="disulfide bond" evidence="11">
    <location>
        <begin position="460"/>
        <end position="469"/>
    </location>
</feature>
<dbReference type="GO" id="GO:0005576">
    <property type="term" value="C:extracellular region"/>
    <property type="evidence" value="ECO:0007669"/>
    <property type="project" value="UniProtKB-SubCell"/>
</dbReference>
<dbReference type="Pfam" id="PF00054">
    <property type="entry name" value="Laminin_G_1"/>
    <property type="match status" value="1"/>
</dbReference>
<comment type="subcellular location">
    <subcellularLocation>
        <location evidence="1">Secreted</location>
    </subcellularLocation>
</comment>
<dbReference type="InterPro" id="IPR000742">
    <property type="entry name" value="EGF"/>
</dbReference>
<dbReference type="SMART" id="SM00179">
    <property type="entry name" value="EGF_CA"/>
    <property type="match status" value="7"/>
</dbReference>
<evidence type="ECO:0000256" key="7">
    <source>
        <dbReference type="ARBA" id="ARBA00022737"/>
    </source>
</evidence>
<dbReference type="InterPro" id="IPR001611">
    <property type="entry name" value="Leu-rich_rpt"/>
</dbReference>
<dbReference type="GO" id="GO:0007411">
    <property type="term" value="P:axon guidance"/>
    <property type="evidence" value="ECO:0007669"/>
    <property type="project" value="TreeGrafter"/>
</dbReference>
<dbReference type="Pfam" id="PF12661">
    <property type="entry name" value="hEGF"/>
    <property type="match status" value="1"/>
</dbReference>
<keyword evidence="4 11" id="KW-0245">EGF-like domain</keyword>
<dbReference type="Pfam" id="PF00560">
    <property type="entry name" value="LRR_1"/>
    <property type="match status" value="1"/>
</dbReference>
<feature type="non-terminal residue" evidence="14">
    <location>
        <position position="1"/>
    </location>
</feature>
<feature type="disulfide bond" evidence="11">
    <location>
        <begin position="328"/>
        <end position="337"/>
    </location>
</feature>
<dbReference type="SMART" id="SM00082">
    <property type="entry name" value="LRRCT"/>
    <property type="match status" value="1"/>
</dbReference>
<dbReference type="Proteomes" id="UP001497497">
    <property type="component" value="Unassembled WGS sequence"/>
</dbReference>
<gene>
    <name evidence="14" type="ORF">GSLYS_00000638001</name>
</gene>
<dbReference type="PROSITE" id="PS51450">
    <property type="entry name" value="LRR"/>
    <property type="match status" value="2"/>
</dbReference>
<evidence type="ECO:0000256" key="3">
    <source>
        <dbReference type="ARBA" id="ARBA00022525"/>
    </source>
</evidence>
<dbReference type="PROSITE" id="PS50025">
    <property type="entry name" value="LAM_G_DOMAIN"/>
    <property type="match status" value="1"/>
</dbReference>
<evidence type="ECO:0000256" key="6">
    <source>
        <dbReference type="ARBA" id="ARBA00022729"/>
    </source>
</evidence>
<dbReference type="Gene3D" id="2.10.25.10">
    <property type="entry name" value="Laminin"/>
    <property type="match status" value="7"/>
</dbReference>
<dbReference type="SMART" id="SM00282">
    <property type="entry name" value="LamG"/>
    <property type="match status" value="1"/>
</dbReference>
<dbReference type="SMART" id="SM00181">
    <property type="entry name" value="EGF"/>
    <property type="match status" value="7"/>
</dbReference>
<dbReference type="GO" id="GO:0048495">
    <property type="term" value="F:Roundabout binding"/>
    <property type="evidence" value="ECO:0007669"/>
    <property type="project" value="TreeGrafter"/>
</dbReference>
<feature type="domain" description="EGF-like" evidence="13">
    <location>
        <begin position="432"/>
        <end position="470"/>
    </location>
</feature>
<keyword evidence="15" id="KW-1185">Reference proteome</keyword>
<feature type="disulfide bond" evidence="11">
    <location>
        <begin position="251"/>
        <end position="260"/>
    </location>
</feature>
<dbReference type="SMART" id="SM00369">
    <property type="entry name" value="LRR_TYP"/>
    <property type="match status" value="3"/>
</dbReference>
<dbReference type="SUPFAM" id="SSF57196">
    <property type="entry name" value="EGF/Laminin"/>
    <property type="match status" value="3"/>
</dbReference>
<name>A0AAV2GZF0_LYMST</name>
<dbReference type="GO" id="GO:0008201">
    <property type="term" value="F:heparin binding"/>
    <property type="evidence" value="ECO:0007669"/>
    <property type="project" value="TreeGrafter"/>
</dbReference>
<reference evidence="14 15" key="1">
    <citation type="submission" date="2024-04" db="EMBL/GenBank/DDBJ databases">
        <authorList>
            <consortium name="Genoscope - CEA"/>
            <person name="William W."/>
        </authorList>
    </citation>
    <scope>NUCLEOTIDE SEQUENCE [LARGE SCALE GENOMIC DNA]</scope>
</reference>
<keyword evidence="8" id="KW-0524">Neurogenesis</keyword>
<keyword evidence="7" id="KW-0677">Repeat</keyword>
<dbReference type="FunFam" id="2.10.25.10:FF:000045">
    <property type="entry name" value="Slit guidance ligand 2"/>
    <property type="match status" value="2"/>
</dbReference>
<dbReference type="SUPFAM" id="SSF49899">
    <property type="entry name" value="Concanavalin A-like lectins/glucanases"/>
    <property type="match status" value="1"/>
</dbReference>
<evidence type="ECO:0000259" key="12">
    <source>
        <dbReference type="PROSITE" id="PS50025"/>
    </source>
</evidence>
<feature type="disulfide bond" evidence="11">
    <location>
        <begin position="368"/>
        <end position="377"/>
    </location>
</feature>
<sequence length="711" mass="79003">ENNDLGCHVGIQPCCPDSNMVVVENSCDPRAYCPPKCTCTSTIVRCSDQQIKEVPKYIPLDTTELYLDVNDITQVPYEIGLLTNLKKLDLSYNKIVTLPSQIFSNLTQLVTLILSYNNLQCISETSFSNMQNLRMLSLHENNLSSIPYGAFDSLKSLSQIAMGGNPLFCDCKLKWLSDWIKRDYLEPGIASCSGPASMKSKLLLSSPSSYFECLGDPDPIVAQKCDVCLTNPCKNGGKCTTVEFKSFKCECSPGFHGDECDQQIDACFGNPCNNGGKCEVMEHGRFRCQCLKGFEGDRCETNKDDCVTHKCLNNATCVDEIESYSCRCKEGFTGKWCENPIPYCKEGFNYCVNGAVCVAKTAGYSCECAPGYTGKNCSENIDDCKSHACLNGASCVDGLDSYSCMCSPGFSGRFCEIAPLLDLVPLPNSQDTAPACRLHECQNNAVCYQPAGSPDYKCKCPQGFEGKKCEKLTSVSFKDRDSYVRLPRVDFRQETNISITFSTKSHNGILLYAGEQQHVAVELFRGLIKVSFDVGNYPGSTMFSFERVDDGQIHQITMIINQKNFTMIIDKVNNSHTIINEGSKTHLDLHDSLYLGGLPSAINAQAFKKWHIKDSSSFIGCFSKVYINGKQVDLLSSHERFKVIPGCETPSQDPCHNHLCQRGKCKPRRRKPGYRCKCNHGYSGTYCDRVQFGVRRPVQEDGYSRLKTFGL</sequence>
<dbReference type="InterPro" id="IPR000152">
    <property type="entry name" value="EGF-type_Asp/Asn_hydroxyl_site"/>
</dbReference>